<dbReference type="EMBL" id="JWZT01004268">
    <property type="protein sequence ID" value="KII64433.1"/>
    <property type="molecule type" value="Genomic_DNA"/>
</dbReference>
<accession>A0A0C2J5I8</accession>
<keyword evidence="2" id="KW-1185">Reference proteome</keyword>
<dbReference type="AlphaFoldDB" id="A0A0C2J5I8"/>
<name>A0A0C2J5I8_THEKT</name>
<evidence type="ECO:0008006" key="3">
    <source>
        <dbReference type="Google" id="ProtNLM"/>
    </source>
</evidence>
<reference evidence="1 2" key="1">
    <citation type="journal article" date="2014" name="Genome Biol. Evol.">
        <title>The genome of the myxosporean Thelohanellus kitauei shows adaptations to nutrient acquisition within its fish host.</title>
        <authorList>
            <person name="Yang Y."/>
            <person name="Xiong J."/>
            <person name="Zhou Z."/>
            <person name="Huo F."/>
            <person name="Miao W."/>
            <person name="Ran C."/>
            <person name="Liu Y."/>
            <person name="Zhang J."/>
            <person name="Feng J."/>
            <person name="Wang M."/>
            <person name="Wang M."/>
            <person name="Wang L."/>
            <person name="Yao B."/>
        </authorList>
    </citation>
    <scope>NUCLEOTIDE SEQUENCE [LARGE SCALE GENOMIC DNA]</scope>
    <source>
        <strain evidence="1">Wuqing</strain>
    </source>
</reference>
<proteinExistence type="predicted"/>
<evidence type="ECO:0000313" key="1">
    <source>
        <dbReference type="EMBL" id="KII64433.1"/>
    </source>
</evidence>
<dbReference type="Proteomes" id="UP000031668">
    <property type="component" value="Unassembled WGS sequence"/>
</dbReference>
<protein>
    <recommendedName>
        <fullName evidence="3">Retrotransposon gag domain-containing protein</fullName>
    </recommendedName>
</protein>
<gene>
    <name evidence="1" type="ORF">RF11_15434</name>
</gene>
<evidence type="ECO:0000313" key="2">
    <source>
        <dbReference type="Proteomes" id="UP000031668"/>
    </source>
</evidence>
<organism evidence="1 2">
    <name type="scientific">Thelohanellus kitauei</name>
    <name type="common">Myxosporean</name>
    <dbReference type="NCBI Taxonomy" id="669202"/>
    <lineage>
        <taxon>Eukaryota</taxon>
        <taxon>Metazoa</taxon>
        <taxon>Cnidaria</taxon>
        <taxon>Myxozoa</taxon>
        <taxon>Myxosporea</taxon>
        <taxon>Bivalvulida</taxon>
        <taxon>Platysporina</taxon>
        <taxon>Myxobolidae</taxon>
        <taxon>Thelohanellus</taxon>
    </lineage>
</organism>
<sequence>MTLHDDTSTIGVVSNSSNSSKLPLWSKEVNVEIWFERFELSVEKHKIKEEEWTREAFLVMYEEAYTLAKNLRISIKTDYNTAREKLCFGLIKRVSRMEYQQEFNARCQKEGENAEDYSDDLRRLVNHRHLEVSETLKMRCYAIISLMA</sequence>
<comment type="caution">
    <text evidence="1">The sequence shown here is derived from an EMBL/GenBank/DDBJ whole genome shotgun (WGS) entry which is preliminary data.</text>
</comment>